<dbReference type="AlphaFoldDB" id="A0A8J6CE83"/>
<reference evidence="2" key="1">
    <citation type="submission" date="2021-05" db="EMBL/GenBank/DDBJ databases">
        <title>The genome of the haptophyte Pavlova lutheri (Diacronema luteri, Pavlovales) - a model for lipid biosynthesis in eukaryotic algae.</title>
        <authorList>
            <person name="Hulatt C.J."/>
            <person name="Posewitz M.C."/>
        </authorList>
    </citation>
    <scope>NUCLEOTIDE SEQUENCE</scope>
    <source>
        <strain evidence="2">NIVA-4/92</strain>
    </source>
</reference>
<evidence type="ECO:0000256" key="1">
    <source>
        <dbReference type="SAM" id="SignalP"/>
    </source>
</evidence>
<evidence type="ECO:0000313" key="3">
    <source>
        <dbReference type="Proteomes" id="UP000751190"/>
    </source>
</evidence>
<proteinExistence type="predicted"/>
<sequence>MSSACFCVVLLALAAAAVVLFGLAAATGVVLDVSPSSSLYARYAHRGIVLVGEGCYVPVAFATATLLAQHLNASVSLFTNKEGIAMTSALATHFGHFPYDTLIDATAIISRHGGSVRGAALQQLSVDPRCAFRLQKILTIGRSPYEHTIFMDADAFPCSSRIERLFELHDLSGADAVLMPENKHTGGFNSGFMSVKSTPAWRTLTVRWHDRVAHSCQHRRHTNAVGSVLDQPDLLAQIQQMGSALKVLPMPYELQACRPEMWKRGGDADYFEQHGLTPNASIIEHPPCPVAHVNPFKAPWLLLRRVDKFCDTRGLGKVSSLVYRTLKAGLAFNRTDLGITRERAEWCWTHIRRGIKQ</sequence>
<keyword evidence="3" id="KW-1185">Reference proteome</keyword>
<feature type="signal peptide" evidence="1">
    <location>
        <begin position="1"/>
        <end position="26"/>
    </location>
</feature>
<dbReference type="EMBL" id="JAGTXO010000007">
    <property type="protein sequence ID" value="KAG8466655.1"/>
    <property type="molecule type" value="Genomic_DNA"/>
</dbReference>
<comment type="caution">
    <text evidence="2">The sequence shown here is derived from an EMBL/GenBank/DDBJ whole genome shotgun (WGS) entry which is preliminary data.</text>
</comment>
<gene>
    <name evidence="2" type="ORF">KFE25_008034</name>
</gene>
<dbReference type="SUPFAM" id="SSF53448">
    <property type="entry name" value="Nucleotide-diphospho-sugar transferases"/>
    <property type="match status" value="1"/>
</dbReference>
<keyword evidence="1" id="KW-0732">Signal</keyword>
<name>A0A8J6CE83_DIALT</name>
<evidence type="ECO:0000313" key="2">
    <source>
        <dbReference type="EMBL" id="KAG8466655.1"/>
    </source>
</evidence>
<dbReference type="InterPro" id="IPR029044">
    <property type="entry name" value="Nucleotide-diphossugar_trans"/>
</dbReference>
<dbReference type="Proteomes" id="UP000751190">
    <property type="component" value="Unassembled WGS sequence"/>
</dbReference>
<accession>A0A8J6CE83</accession>
<protein>
    <recommendedName>
        <fullName evidence="4">Nucleotide-diphospho-sugar transferase domain-containing protein</fullName>
    </recommendedName>
</protein>
<dbReference type="OrthoDB" id="10364503at2759"/>
<feature type="chain" id="PRO_5035265806" description="Nucleotide-diphospho-sugar transferase domain-containing protein" evidence="1">
    <location>
        <begin position="27"/>
        <end position="357"/>
    </location>
</feature>
<evidence type="ECO:0008006" key="4">
    <source>
        <dbReference type="Google" id="ProtNLM"/>
    </source>
</evidence>
<organism evidence="2 3">
    <name type="scientific">Diacronema lutheri</name>
    <name type="common">Unicellular marine alga</name>
    <name type="synonym">Monochrysis lutheri</name>
    <dbReference type="NCBI Taxonomy" id="2081491"/>
    <lineage>
        <taxon>Eukaryota</taxon>
        <taxon>Haptista</taxon>
        <taxon>Haptophyta</taxon>
        <taxon>Pavlovophyceae</taxon>
        <taxon>Pavlovales</taxon>
        <taxon>Pavlovaceae</taxon>
        <taxon>Diacronema</taxon>
    </lineage>
</organism>